<feature type="transmembrane region" description="Helical" evidence="1">
    <location>
        <begin position="263"/>
        <end position="279"/>
    </location>
</feature>
<feature type="transmembrane region" description="Helical" evidence="1">
    <location>
        <begin position="199"/>
        <end position="218"/>
    </location>
</feature>
<dbReference type="Proteomes" id="UP000429211">
    <property type="component" value="Unassembled WGS sequence"/>
</dbReference>
<dbReference type="EMBL" id="WDPD01000050">
    <property type="protein sequence ID" value="KAB7457017.1"/>
    <property type="molecule type" value="Genomic_DNA"/>
</dbReference>
<protein>
    <submittedName>
        <fullName evidence="2">ABC transporter permease</fullName>
    </submittedName>
</protein>
<feature type="transmembrane region" description="Helical" evidence="1">
    <location>
        <begin position="116"/>
        <end position="136"/>
    </location>
</feature>
<feature type="transmembrane region" description="Helical" evidence="1">
    <location>
        <begin position="173"/>
        <end position="193"/>
    </location>
</feature>
<dbReference type="Pfam" id="PF05857">
    <property type="entry name" value="TraX"/>
    <property type="match status" value="1"/>
</dbReference>
<feature type="transmembrane region" description="Helical" evidence="1">
    <location>
        <begin position="230"/>
        <end position="251"/>
    </location>
</feature>
<feature type="transmembrane region" description="Helical" evidence="1">
    <location>
        <begin position="86"/>
        <end position="104"/>
    </location>
</feature>
<feature type="transmembrane region" description="Helical" evidence="1">
    <location>
        <begin position="148"/>
        <end position="166"/>
    </location>
</feature>
<keyword evidence="1" id="KW-1133">Transmembrane helix</keyword>
<evidence type="ECO:0000313" key="2">
    <source>
        <dbReference type="EMBL" id="KAB7457017.1"/>
    </source>
</evidence>
<organism evidence="2 3">
    <name type="scientific">Bifidobacterium dentium</name>
    <dbReference type="NCBI Taxonomy" id="1689"/>
    <lineage>
        <taxon>Bacteria</taxon>
        <taxon>Bacillati</taxon>
        <taxon>Actinomycetota</taxon>
        <taxon>Actinomycetes</taxon>
        <taxon>Bifidobacteriales</taxon>
        <taxon>Bifidobacteriaceae</taxon>
        <taxon>Bifidobacterium</taxon>
    </lineage>
</organism>
<feature type="transmembrane region" description="Helical" evidence="1">
    <location>
        <begin position="47"/>
        <end position="74"/>
    </location>
</feature>
<keyword evidence="1" id="KW-0812">Transmembrane</keyword>
<evidence type="ECO:0000313" key="3">
    <source>
        <dbReference type="Proteomes" id="UP000429211"/>
    </source>
</evidence>
<accession>A0A7J5TEG1</accession>
<keyword evidence="1" id="KW-0472">Membrane</keyword>
<dbReference type="AlphaFoldDB" id="A0A7J5TEG1"/>
<reference evidence="2 3" key="1">
    <citation type="journal article" date="2019" name="Nat. Med.">
        <title>A library of human gut bacterial isolates paired with longitudinal multiomics data enables mechanistic microbiome research.</title>
        <authorList>
            <person name="Poyet M."/>
            <person name="Groussin M."/>
            <person name="Gibbons S.M."/>
            <person name="Avila-Pacheco J."/>
            <person name="Jiang X."/>
            <person name="Kearney S.M."/>
            <person name="Perrotta A.R."/>
            <person name="Berdy B."/>
            <person name="Zhao S."/>
            <person name="Lieberman T.D."/>
            <person name="Swanson P.K."/>
            <person name="Smith M."/>
            <person name="Roesemann S."/>
            <person name="Alexander J.E."/>
            <person name="Rich S.A."/>
            <person name="Livny J."/>
            <person name="Vlamakis H."/>
            <person name="Clish C."/>
            <person name="Bullock K."/>
            <person name="Deik A."/>
            <person name="Scott J."/>
            <person name="Pierce K.A."/>
            <person name="Xavier R.J."/>
            <person name="Alm E.J."/>
        </authorList>
    </citation>
    <scope>NUCLEOTIDE SEQUENCE [LARGE SCALE GENOMIC DNA]</scope>
    <source>
        <strain evidence="2 3">BIOML-A2</strain>
    </source>
</reference>
<proteinExistence type="predicted"/>
<sequence>MIACAMESRKTRGGLMEGYTENGAGTDVTDQIGFAGIRRKKKQRRGLSVFQLKVIGAVALVLSAGSTTLVPLIFGSDTSNMTSLTAMVLCEVVSWFAAPIYAWLLVQGFQQTRNRVAYGVQLLLLALIAEVPYDLATSGKPFDFGSQNPVFGLFIAFAMLAAMKWVAQRYQGAMLVISDIVLVVAAVLWDLLLRVGLRQHLMSLGAVTLGFVLIFWLMRSRENTMMFTAGLFGAVMMIAPGVGVAFVHYYNGKLGYKHSWTKWMFYAFYPVILLICAAVA</sequence>
<gene>
    <name evidence="2" type="ORF">GBB04_11885</name>
</gene>
<comment type="caution">
    <text evidence="2">The sequence shown here is derived from an EMBL/GenBank/DDBJ whole genome shotgun (WGS) entry which is preliminary data.</text>
</comment>
<evidence type="ECO:0000256" key="1">
    <source>
        <dbReference type="SAM" id="Phobius"/>
    </source>
</evidence>
<dbReference type="InterPro" id="IPR008875">
    <property type="entry name" value="TraX"/>
</dbReference>
<name>A0A7J5TEG1_9BIFI</name>